<evidence type="ECO:0000313" key="3">
    <source>
        <dbReference type="Proteomes" id="UP001611162"/>
    </source>
</evidence>
<evidence type="ECO:0000256" key="1">
    <source>
        <dbReference type="SAM" id="Phobius"/>
    </source>
</evidence>
<comment type="caution">
    <text evidence="2">The sequence shown here is derived from an EMBL/GenBank/DDBJ whole genome shotgun (WGS) entry which is preliminary data.</text>
</comment>
<proteinExistence type="predicted"/>
<keyword evidence="3" id="KW-1185">Reference proteome</keyword>
<sequence>MAASESTSVDGPALALAGATVGMAGGLIWYRRRANAAKR</sequence>
<reference evidence="2 3" key="1">
    <citation type="submission" date="2024-10" db="EMBL/GenBank/DDBJ databases">
        <title>The Natural Products Discovery Center: Release of the First 8490 Sequenced Strains for Exploring Actinobacteria Biosynthetic Diversity.</title>
        <authorList>
            <person name="Kalkreuter E."/>
            <person name="Kautsar S.A."/>
            <person name="Yang D."/>
            <person name="Bader C.D."/>
            <person name="Teijaro C.N."/>
            <person name="Fluegel L."/>
            <person name="Davis C.M."/>
            <person name="Simpson J.R."/>
            <person name="Lauterbach L."/>
            <person name="Steele A.D."/>
            <person name="Gui C."/>
            <person name="Meng S."/>
            <person name="Li G."/>
            <person name="Viehrig K."/>
            <person name="Ye F."/>
            <person name="Su P."/>
            <person name="Kiefer A.F."/>
            <person name="Nichols A."/>
            <person name="Cepeda A.J."/>
            <person name="Yan W."/>
            <person name="Fan B."/>
            <person name="Jiang Y."/>
            <person name="Adhikari A."/>
            <person name="Zheng C.-J."/>
            <person name="Schuster L."/>
            <person name="Cowan T.M."/>
            <person name="Smanski M.J."/>
            <person name="Chevrette M.G."/>
            <person name="De Carvalho L.P.S."/>
            <person name="Shen B."/>
        </authorList>
    </citation>
    <scope>NUCLEOTIDE SEQUENCE [LARGE SCALE GENOMIC DNA]</scope>
    <source>
        <strain evidence="2 3">NPDC020979</strain>
    </source>
</reference>
<keyword evidence="1" id="KW-0472">Membrane</keyword>
<keyword evidence="1" id="KW-1133">Transmembrane helix</keyword>
<dbReference type="Proteomes" id="UP001611162">
    <property type="component" value="Unassembled WGS sequence"/>
</dbReference>
<keyword evidence="1" id="KW-0812">Transmembrane</keyword>
<dbReference type="RefSeq" id="WP_164737749.1">
    <property type="nucleotide sequence ID" value="NZ_JBIRRB010000007.1"/>
</dbReference>
<feature type="transmembrane region" description="Helical" evidence="1">
    <location>
        <begin position="12"/>
        <end position="30"/>
    </location>
</feature>
<dbReference type="NCBIfam" id="TIGR01167">
    <property type="entry name" value="LPXTG_anchor"/>
    <property type="match status" value="1"/>
</dbReference>
<gene>
    <name evidence="2" type="ORF">ACH4TF_22105</name>
</gene>
<protein>
    <submittedName>
        <fullName evidence="2">LPXTG cell wall anchor domain-containing protein</fullName>
    </submittedName>
</protein>
<name>A0ABW7T9N0_9ACTN</name>
<organism evidence="2 3">
    <name type="scientific">Streptomyces abikoensis</name>
    <dbReference type="NCBI Taxonomy" id="97398"/>
    <lineage>
        <taxon>Bacteria</taxon>
        <taxon>Bacillati</taxon>
        <taxon>Actinomycetota</taxon>
        <taxon>Actinomycetes</taxon>
        <taxon>Kitasatosporales</taxon>
        <taxon>Streptomycetaceae</taxon>
        <taxon>Streptomyces</taxon>
    </lineage>
</organism>
<accession>A0ABW7T9N0</accession>
<dbReference type="EMBL" id="JBIRRB010000007">
    <property type="protein sequence ID" value="MFI0913134.1"/>
    <property type="molecule type" value="Genomic_DNA"/>
</dbReference>
<evidence type="ECO:0000313" key="2">
    <source>
        <dbReference type="EMBL" id="MFI0913134.1"/>
    </source>
</evidence>